<organism evidence="1 2">
    <name type="scientific">Dacryopinax primogenitus (strain DJM 731)</name>
    <name type="common">Brown rot fungus</name>
    <dbReference type="NCBI Taxonomy" id="1858805"/>
    <lineage>
        <taxon>Eukaryota</taxon>
        <taxon>Fungi</taxon>
        <taxon>Dikarya</taxon>
        <taxon>Basidiomycota</taxon>
        <taxon>Agaricomycotina</taxon>
        <taxon>Dacrymycetes</taxon>
        <taxon>Dacrymycetales</taxon>
        <taxon>Dacrymycetaceae</taxon>
        <taxon>Dacryopinax</taxon>
    </lineage>
</organism>
<reference evidence="1 2" key="1">
    <citation type="journal article" date="2012" name="Science">
        <title>The Paleozoic origin of enzymatic lignin decomposition reconstructed from 31 fungal genomes.</title>
        <authorList>
            <person name="Floudas D."/>
            <person name="Binder M."/>
            <person name="Riley R."/>
            <person name="Barry K."/>
            <person name="Blanchette R.A."/>
            <person name="Henrissat B."/>
            <person name="Martinez A.T."/>
            <person name="Otillar R."/>
            <person name="Spatafora J.W."/>
            <person name="Yadav J.S."/>
            <person name="Aerts A."/>
            <person name="Benoit I."/>
            <person name="Boyd A."/>
            <person name="Carlson A."/>
            <person name="Copeland A."/>
            <person name="Coutinho P.M."/>
            <person name="de Vries R.P."/>
            <person name="Ferreira P."/>
            <person name="Findley K."/>
            <person name="Foster B."/>
            <person name="Gaskell J."/>
            <person name="Glotzer D."/>
            <person name="Gorecki P."/>
            <person name="Heitman J."/>
            <person name="Hesse C."/>
            <person name="Hori C."/>
            <person name="Igarashi K."/>
            <person name="Jurgens J.A."/>
            <person name="Kallen N."/>
            <person name="Kersten P."/>
            <person name="Kohler A."/>
            <person name="Kuees U."/>
            <person name="Kumar T.K.A."/>
            <person name="Kuo A."/>
            <person name="LaButti K."/>
            <person name="Larrondo L.F."/>
            <person name="Lindquist E."/>
            <person name="Ling A."/>
            <person name="Lombard V."/>
            <person name="Lucas S."/>
            <person name="Lundell T."/>
            <person name="Martin R."/>
            <person name="McLaughlin D.J."/>
            <person name="Morgenstern I."/>
            <person name="Morin E."/>
            <person name="Murat C."/>
            <person name="Nagy L.G."/>
            <person name="Nolan M."/>
            <person name="Ohm R.A."/>
            <person name="Patyshakuliyeva A."/>
            <person name="Rokas A."/>
            <person name="Ruiz-Duenas F.J."/>
            <person name="Sabat G."/>
            <person name="Salamov A."/>
            <person name="Samejima M."/>
            <person name="Schmutz J."/>
            <person name="Slot J.C."/>
            <person name="St John F."/>
            <person name="Stenlid J."/>
            <person name="Sun H."/>
            <person name="Sun S."/>
            <person name="Syed K."/>
            <person name="Tsang A."/>
            <person name="Wiebenga A."/>
            <person name="Young D."/>
            <person name="Pisabarro A."/>
            <person name="Eastwood D.C."/>
            <person name="Martin F."/>
            <person name="Cullen D."/>
            <person name="Grigoriev I.V."/>
            <person name="Hibbett D.S."/>
        </authorList>
    </citation>
    <scope>NUCLEOTIDE SEQUENCE [LARGE SCALE GENOMIC DNA]</scope>
    <source>
        <strain evidence="1 2">DJM-731 SS1</strain>
    </source>
</reference>
<name>M5FQ43_DACPD</name>
<gene>
    <name evidence="1" type="ORF">DACRYDRAFT_111565</name>
</gene>
<dbReference type="OrthoDB" id="10541826at2759"/>
<protein>
    <submittedName>
        <fullName evidence="1">Uncharacterized protein</fullName>
    </submittedName>
</protein>
<dbReference type="RefSeq" id="XP_040624416.1">
    <property type="nucleotide sequence ID" value="XM_040769261.1"/>
</dbReference>
<dbReference type="HOGENOM" id="CLU_688916_0_0_1"/>
<dbReference type="AlphaFoldDB" id="M5FQ43"/>
<dbReference type="GeneID" id="63684323"/>
<evidence type="ECO:0000313" key="1">
    <source>
        <dbReference type="EMBL" id="EJT97518.1"/>
    </source>
</evidence>
<evidence type="ECO:0000313" key="2">
    <source>
        <dbReference type="Proteomes" id="UP000030653"/>
    </source>
</evidence>
<dbReference type="Proteomes" id="UP000030653">
    <property type="component" value="Unassembled WGS sequence"/>
</dbReference>
<accession>M5FQ43</accession>
<keyword evidence="2" id="KW-1185">Reference proteome</keyword>
<dbReference type="EMBL" id="JH795876">
    <property type="protein sequence ID" value="EJT97518.1"/>
    <property type="molecule type" value="Genomic_DNA"/>
</dbReference>
<proteinExistence type="predicted"/>
<sequence length="400" mass="44214">MRVVASEPDICASNCHAAGKYLALCIPKPRSCYCLSSLTSFLTTREKAEKAVNRLDDVDAVLRGYNLQTFRPEFFTSAEYPSYLLSRPQFTRSSSRLSDVYDRMFPEPQPLNSAPLLLSPIEVIDVAARIPPCLTVPQAQQPFEKPVHSDASNAPTTPPLADISCENSEAVCRSVLAISPSIGIDMPLTPPYTPAQQKASPPLPVSTLSSPFTPAPEAVLFFEGKAPPSDREDTMSSPTSDTASLIFPRIADIAHSSSVSIHSPETPQYSAHLIRLCHDALRSMTNICSQETRTLLPELHLPDWTLDIQVEEEDFDECSSESSEVLPLRGILRQPSTDRVNLTLTPGRSVKWAPDDTLAQMRYISVDGNLYGVDERGMHRPLTLAEEVKQAEYEQSRKWI</sequence>